<dbReference type="RefSeq" id="WP_066875893.1">
    <property type="nucleotide sequence ID" value="NZ_LNQB01000077.1"/>
</dbReference>
<accession>A0A178Y7N8</accession>
<proteinExistence type="predicted"/>
<keyword evidence="3" id="KW-1185">Reference proteome</keyword>
<reference evidence="2 3" key="1">
    <citation type="submission" date="2015-11" db="EMBL/GenBank/DDBJ databases">
        <title>Ensifer anhuiense sp. nov., an effective nitrogen fixation bacterium with Glycine soja.</title>
        <authorList>
            <person name="Yan H."/>
            <person name="Chen W."/>
        </authorList>
    </citation>
    <scope>NUCLEOTIDE SEQUENCE [LARGE SCALE GENOMIC DNA]</scope>
    <source>
        <strain evidence="2 3">LMG 7837</strain>
    </source>
</reference>
<dbReference type="OrthoDB" id="9758793at2"/>
<dbReference type="Pfam" id="PF19975">
    <property type="entry name" value="DO-GTPase1"/>
    <property type="match status" value="1"/>
</dbReference>
<organism evidence="2 3">
    <name type="scientific">Sinorhizobium saheli</name>
    <dbReference type="NCBI Taxonomy" id="36856"/>
    <lineage>
        <taxon>Bacteria</taxon>
        <taxon>Pseudomonadati</taxon>
        <taxon>Pseudomonadota</taxon>
        <taxon>Alphaproteobacteria</taxon>
        <taxon>Hyphomicrobiales</taxon>
        <taxon>Rhizobiaceae</taxon>
        <taxon>Sinorhizobium/Ensifer group</taxon>
        <taxon>Sinorhizobium</taxon>
    </lineage>
</organism>
<comment type="caution">
    <text evidence="2">The sequence shown here is derived from an EMBL/GenBank/DDBJ whole genome shotgun (WGS) entry which is preliminary data.</text>
</comment>
<protein>
    <recommendedName>
        <fullName evidence="1">Double-GTPase 1 domain-containing protein</fullName>
    </recommendedName>
</protein>
<dbReference type="STRING" id="36856.ATB98_24450"/>
<evidence type="ECO:0000259" key="1">
    <source>
        <dbReference type="Pfam" id="PF19975"/>
    </source>
</evidence>
<gene>
    <name evidence="2" type="ORF">ATB98_24450</name>
</gene>
<sequence>MPVGDNSILLIGESGVGKTHYGAQLLKRLIKGDGELHMDGAATNLEPFEAAMEHLNEGMAAGHTPTTTYVDSIWPVADSEGRKAELIWPDYGGEQIKSMSSTRRIPSPWHKRVIATPGWLLLVRLQHTRANDDIFSRPLSNLKGTGSDNREVQVSDQARLVELLQMLLYIRGAISTKRLASPRLCVLLTCWDELGTDEQPGTVLEQRLPLFSSFLQSTWAETSIMGLSALERALSPRDPDAEYVARGPEQFGYVVLPDGRHSVDLTLPIRHLLADTL</sequence>
<evidence type="ECO:0000313" key="2">
    <source>
        <dbReference type="EMBL" id="OAP43540.1"/>
    </source>
</evidence>
<name>A0A178Y7N8_SINSA</name>
<evidence type="ECO:0000313" key="3">
    <source>
        <dbReference type="Proteomes" id="UP000078507"/>
    </source>
</evidence>
<dbReference type="InterPro" id="IPR045530">
    <property type="entry name" value="DO-GTPase1"/>
</dbReference>
<dbReference type="EMBL" id="LNQB01000077">
    <property type="protein sequence ID" value="OAP43540.1"/>
    <property type="molecule type" value="Genomic_DNA"/>
</dbReference>
<dbReference type="AlphaFoldDB" id="A0A178Y7N8"/>
<dbReference type="Proteomes" id="UP000078507">
    <property type="component" value="Unassembled WGS sequence"/>
</dbReference>
<feature type="domain" description="Double-GTPase 1" evidence="1">
    <location>
        <begin position="9"/>
        <end position="272"/>
    </location>
</feature>